<dbReference type="EMBL" id="JACOMF010000168">
    <property type="protein sequence ID" value="MBC4019311.1"/>
    <property type="molecule type" value="Genomic_DNA"/>
</dbReference>
<comment type="caution">
    <text evidence="1">The sequence shown here is derived from an EMBL/GenBank/DDBJ whole genome shotgun (WGS) entry which is preliminary data.</text>
</comment>
<accession>A0A9X0R3N8</accession>
<keyword evidence="2" id="KW-1185">Reference proteome</keyword>
<dbReference type="Proteomes" id="UP000600101">
    <property type="component" value="Unassembled WGS sequence"/>
</dbReference>
<reference evidence="1" key="1">
    <citation type="submission" date="2020-08" db="EMBL/GenBank/DDBJ databases">
        <authorList>
            <person name="Hu Y."/>
            <person name="Nguyen S.V."/>
            <person name="Li F."/>
            <person name="Fanning S."/>
        </authorList>
    </citation>
    <scope>NUCLEOTIDE SEQUENCE</scope>
    <source>
        <strain evidence="1">SYSU D8009</strain>
    </source>
</reference>
<proteinExistence type="predicted"/>
<name>A0A9X0R3N8_9PROT</name>
<protein>
    <submittedName>
        <fullName evidence="1">Uncharacterized protein</fullName>
    </submittedName>
</protein>
<sequence length="99" mass="10768">MRKVQEMAEAGDMRAAELLLRRLWPERKGRPVEMELPALNTTADLPKAMAAVAAEMAAGNLSPEEAAQVSAVIEAQRRALETQDLAARIAAIEAREMAK</sequence>
<evidence type="ECO:0000313" key="2">
    <source>
        <dbReference type="Proteomes" id="UP000600101"/>
    </source>
</evidence>
<dbReference type="RefSeq" id="WP_186774023.1">
    <property type="nucleotide sequence ID" value="NZ_JACOMF010000168.1"/>
</dbReference>
<dbReference type="AlphaFoldDB" id="A0A9X0R3N8"/>
<evidence type="ECO:0000313" key="1">
    <source>
        <dbReference type="EMBL" id="MBC4019311.1"/>
    </source>
</evidence>
<organism evidence="1 2">
    <name type="scientific">Siccirubricoccus deserti</name>
    <dbReference type="NCBI Taxonomy" id="2013562"/>
    <lineage>
        <taxon>Bacteria</taxon>
        <taxon>Pseudomonadati</taxon>
        <taxon>Pseudomonadota</taxon>
        <taxon>Alphaproteobacteria</taxon>
        <taxon>Acetobacterales</taxon>
        <taxon>Roseomonadaceae</taxon>
        <taxon>Siccirubricoccus</taxon>
    </lineage>
</organism>
<gene>
    <name evidence="1" type="ORF">H7965_29335</name>
</gene>